<protein>
    <submittedName>
        <fullName evidence="1">Uncharacterized protein</fullName>
    </submittedName>
</protein>
<comment type="caution">
    <text evidence="1">The sequence shown here is derived from an EMBL/GenBank/DDBJ whole genome shotgun (WGS) entry which is preliminary data.</text>
</comment>
<reference evidence="1" key="1">
    <citation type="submission" date="2021-06" db="EMBL/GenBank/DDBJ databases">
        <title>Parelaphostrongylus tenuis whole genome reference sequence.</title>
        <authorList>
            <person name="Garwood T.J."/>
            <person name="Larsen P.A."/>
            <person name="Fountain-Jones N.M."/>
            <person name="Garbe J.R."/>
            <person name="Macchietto M.G."/>
            <person name="Kania S.A."/>
            <person name="Gerhold R.W."/>
            <person name="Richards J.E."/>
            <person name="Wolf T.M."/>
        </authorList>
    </citation>
    <scope>NUCLEOTIDE SEQUENCE</scope>
    <source>
        <strain evidence="1">MNPRO001-30</strain>
        <tissue evidence="1">Meninges</tissue>
    </source>
</reference>
<evidence type="ECO:0000313" key="1">
    <source>
        <dbReference type="EMBL" id="KAJ1353940.1"/>
    </source>
</evidence>
<dbReference type="Proteomes" id="UP001196413">
    <property type="component" value="Unassembled WGS sequence"/>
</dbReference>
<dbReference type="AlphaFoldDB" id="A0AAD5M8B0"/>
<name>A0AAD5M8B0_PARTN</name>
<sequence length="91" mass="10299">MPETPKFLVQKRRKAKAIEAILYISSFSGFKKGLFPKGVLCVHGRPWDLAQMTDAVTAFEPNIRRFLEENYLWVTTSAPFIGHLKSSVGTQ</sequence>
<keyword evidence="2" id="KW-1185">Reference proteome</keyword>
<proteinExistence type="predicted"/>
<organism evidence="1 2">
    <name type="scientific">Parelaphostrongylus tenuis</name>
    <name type="common">Meningeal worm</name>
    <dbReference type="NCBI Taxonomy" id="148309"/>
    <lineage>
        <taxon>Eukaryota</taxon>
        <taxon>Metazoa</taxon>
        <taxon>Ecdysozoa</taxon>
        <taxon>Nematoda</taxon>
        <taxon>Chromadorea</taxon>
        <taxon>Rhabditida</taxon>
        <taxon>Rhabditina</taxon>
        <taxon>Rhabditomorpha</taxon>
        <taxon>Strongyloidea</taxon>
        <taxon>Metastrongylidae</taxon>
        <taxon>Parelaphostrongylus</taxon>
    </lineage>
</organism>
<evidence type="ECO:0000313" key="2">
    <source>
        <dbReference type="Proteomes" id="UP001196413"/>
    </source>
</evidence>
<dbReference type="EMBL" id="JAHQIW010001887">
    <property type="protein sequence ID" value="KAJ1353940.1"/>
    <property type="molecule type" value="Genomic_DNA"/>
</dbReference>
<accession>A0AAD5M8B0</accession>
<gene>
    <name evidence="1" type="ORF">KIN20_010719</name>
</gene>